<dbReference type="Pfam" id="PF00512">
    <property type="entry name" value="HisKA"/>
    <property type="match status" value="1"/>
</dbReference>
<dbReference type="SUPFAM" id="SSF47384">
    <property type="entry name" value="Homodimeric domain of signal transducing histidine kinase"/>
    <property type="match status" value="1"/>
</dbReference>
<dbReference type="PANTHER" id="PTHR43711:SF28">
    <property type="entry name" value="SENSOR HISTIDINE KINASE YXDK"/>
    <property type="match status" value="1"/>
</dbReference>
<comment type="caution">
    <text evidence="18">The sequence shown here is derived from an EMBL/GenBank/DDBJ whole genome shotgun (WGS) entry which is preliminary data.</text>
</comment>
<dbReference type="SMART" id="SM00388">
    <property type="entry name" value="HisKA"/>
    <property type="match status" value="1"/>
</dbReference>
<keyword evidence="19" id="KW-1185">Reference proteome</keyword>
<feature type="domain" description="Histidine kinase" evidence="16">
    <location>
        <begin position="312"/>
        <end position="528"/>
    </location>
</feature>
<evidence type="ECO:0000256" key="4">
    <source>
        <dbReference type="ARBA" id="ARBA00022475"/>
    </source>
</evidence>
<reference evidence="18 19" key="1">
    <citation type="submission" date="2020-07" db="EMBL/GenBank/DDBJ databases">
        <title>Sequencing the genomes of 1000 actinobacteria strains.</title>
        <authorList>
            <person name="Klenk H.-P."/>
        </authorList>
    </citation>
    <scope>NUCLEOTIDE SEQUENCE [LARGE SCALE GENOMIC DNA]</scope>
    <source>
        <strain evidence="18 19">DSM 29531</strain>
    </source>
</reference>
<evidence type="ECO:0000256" key="14">
    <source>
        <dbReference type="ARBA" id="ARBA00035305"/>
    </source>
</evidence>
<dbReference type="PANTHER" id="PTHR43711">
    <property type="entry name" value="TWO-COMPONENT HISTIDINE KINASE"/>
    <property type="match status" value="1"/>
</dbReference>
<dbReference type="CDD" id="cd06225">
    <property type="entry name" value="HAMP"/>
    <property type="match status" value="1"/>
</dbReference>
<dbReference type="InterPro" id="IPR003660">
    <property type="entry name" value="HAMP_dom"/>
</dbReference>
<keyword evidence="7 15" id="KW-0812">Transmembrane</keyword>
<keyword evidence="9 18" id="KW-0418">Kinase</keyword>
<dbReference type="SMART" id="SM00304">
    <property type="entry name" value="HAMP"/>
    <property type="match status" value="1"/>
</dbReference>
<dbReference type="GO" id="GO:0000155">
    <property type="term" value="F:phosphorelay sensor kinase activity"/>
    <property type="evidence" value="ECO:0007669"/>
    <property type="project" value="InterPro"/>
</dbReference>
<dbReference type="InterPro" id="IPR004358">
    <property type="entry name" value="Sig_transdc_His_kin-like_C"/>
</dbReference>
<keyword evidence="13 15" id="KW-0472">Membrane</keyword>
<organism evidence="18 19">
    <name type="scientific">Allobranchiibius huperziae</name>
    <dbReference type="NCBI Taxonomy" id="1874116"/>
    <lineage>
        <taxon>Bacteria</taxon>
        <taxon>Bacillati</taxon>
        <taxon>Actinomycetota</taxon>
        <taxon>Actinomycetes</taxon>
        <taxon>Micrococcales</taxon>
        <taxon>Dermacoccaceae</taxon>
        <taxon>Allobranchiibius</taxon>
    </lineage>
</organism>
<evidence type="ECO:0000256" key="3">
    <source>
        <dbReference type="ARBA" id="ARBA00012438"/>
    </source>
</evidence>
<dbReference type="SMART" id="SM00387">
    <property type="entry name" value="HATPase_c"/>
    <property type="match status" value="1"/>
</dbReference>
<name>A0A853DGJ4_9MICO</name>
<dbReference type="Pfam" id="PF02518">
    <property type="entry name" value="HATPase_c"/>
    <property type="match status" value="1"/>
</dbReference>
<keyword evidence="12" id="KW-0902">Two-component regulatory system</keyword>
<evidence type="ECO:0000256" key="8">
    <source>
        <dbReference type="ARBA" id="ARBA00022741"/>
    </source>
</evidence>
<evidence type="ECO:0000313" key="18">
    <source>
        <dbReference type="EMBL" id="NYJ73981.1"/>
    </source>
</evidence>
<evidence type="ECO:0000256" key="10">
    <source>
        <dbReference type="ARBA" id="ARBA00022840"/>
    </source>
</evidence>
<dbReference type="NCBIfam" id="NF040691">
    <property type="entry name" value="MtrAB_MtrB"/>
    <property type="match status" value="1"/>
</dbReference>
<dbReference type="InterPro" id="IPR036890">
    <property type="entry name" value="HATPase_C_sf"/>
</dbReference>
<comment type="subcellular location">
    <subcellularLocation>
        <location evidence="2">Cell membrane</location>
        <topology evidence="2">Multi-pass membrane protein</topology>
    </subcellularLocation>
</comment>
<evidence type="ECO:0000256" key="9">
    <source>
        <dbReference type="ARBA" id="ARBA00022777"/>
    </source>
</evidence>
<comment type="catalytic activity">
    <reaction evidence="1">
        <text>ATP + protein L-histidine = ADP + protein N-phospho-L-histidine.</text>
        <dbReference type="EC" id="2.7.13.3"/>
    </reaction>
</comment>
<dbReference type="InterPro" id="IPR047669">
    <property type="entry name" value="MtrAB_MtrB"/>
</dbReference>
<dbReference type="GO" id="GO:0005886">
    <property type="term" value="C:plasma membrane"/>
    <property type="evidence" value="ECO:0007669"/>
    <property type="project" value="UniProtKB-SubCell"/>
</dbReference>
<dbReference type="PRINTS" id="PR00344">
    <property type="entry name" value="BCTRLSENSOR"/>
</dbReference>
<evidence type="ECO:0000256" key="13">
    <source>
        <dbReference type="ARBA" id="ARBA00023136"/>
    </source>
</evidence>
<dbReference type="SUPFAM" id="SSF55874">
    <property type="entry name" value="ATPase domain of HSP90 chaperone/DNA topoisomerase II/histidine kinase"/>
    <property type="match status" value="1"/>
</dbReference>
<dbReference type="RefSeq" id="WP_179479569.1">
    <property type="nucleotide sequence ID" value="NZ_JACCFW010000001.1"/>
</dbReference>
<evidence type="ECO:0000259" key="17">
    <source>
        <dbReference type="PROSITE" id="PS50885"/>
    </source>
</evidence>
<keyword evidence="8" id="KW-0547">Nucleotide-binding</keyword>
<feature type="transmembrane region" description="Helical" evidence="15">
    <location>
        <begin position="30"/>
        <end position="54"/>
    </location>
</feature>
<evidence type="ECO:0000256" key="12">
    <source>
        <dbReference type="ARBA" id="ARBA00023012"/>
    </source>
</evidence>
<sequence length="582" mass="63575">MSELVLVTGARRSRAGRAWRFVRRTWRRSIHARVITITVTAGVLLTFVLGSYMYQRIADGLMDNKVHSAEQDALSKRAVAQGYFSANDKPDRASLESLVRQTVQSVASPGDDLSRRVIFEQGLAPVTQRLSKQSTGPKNTVVPKAMQEAVAKDPTHQQTQIVTVPRYVPRYINGVENGSGIGTGHISAVMVGSQVVVPGAGVYDLYLVYPMDTEEETLGIVKSAFAVGGILLILMLASLAYLVTRLVVAPVRSAAHVAERLSDGALNERMPVRGEDDLARLATSFNAMADSLQRQIRQLEDLSTLQKRFTSDVSHELRTPLTTIRMAADMLHDRRADFAEPVARSAELLNRELDRFETLLTDLLEISRFDAGASSLQDEPVDIRDIVRRVCDGYESLATRNHTRLRVHGRRPAVAPMDRRRVERIVRNLVSNAIEHSEGRPIDITVGSNSTAVAVSVRDYGVGLAPGDSARVFNRFWRADPARARTTGGSGLGLSISLDDARLHDGWLQAWGEPGQGACFRLTLPAKTGVPIARSPLNLAPDDSAVGRIMPQADSLTIGTRTAPGSTTYAAAEITRMEGDRS</sequence>
<evidence type="ECO:0000256" key="2">
    <source>
        <dbReference type="ARBA" id="ARBA00004651"/>
    </source>
</evidence>
<dbReference type="GO" id="GO:0005524">
    <property type="term" value="F:ATP binding"/>
    <property type="evidence" value="ECO:0007669"/>
    <property type="project" value="UniProtKB-KW"/>
</dbReference>
<dbReference type="CDD" id="cd00082">
    <property type="entry name" value="HisKA"/>
    <property type="match status" value="1"/>
</dbReference>
<dbReference type="Gene3D" id="6.10.340.10">
    <property type="match status" value="1"/>
</dbReference>
<keyword evidence="10" id="KW-0067">ATP-binding</keyword>
<keyword evidence="4" id="KW-1003">Cell membrane</keyword>
<evidence type="ECO:0000256" key="6">
    <source>
        <dbReference type="ARBA" id="ARBA00022679"/>
    </source>
</evidence>
<dbReference type="InterPro" id="IPR050736">
    <property type="entry name" value="Sensor_HK_Regulatory"/>
</dbReference>
<gene>
    <name evidence="18" type="ORF">HNR15_000944</name>
</gene>
<protein>
    <recommendedName>
        <fullName evidence="14">Sensor histidine kinase MtrB</fullName>
        <ecNumber evidence="3">2.7.13.3</ecNumber>
    </recommendedName>
</protein>
<dbReference type="EC" id="2.7.13.3" evidence="3"/>
<evidence type="ECO:0000256" key="7">
    <source>
        <dbReference type="ARBA" id="ARBA00022692"/>
    </source>
</evidence>
<evidence type="ECO:0000256" key="15">
    <source>
        <dbReference type="SAM" id="Phobius"/>
    </source>
</evidence>
<dbReference type="InterPro" id="IPR005467">
    <property type="entry name" value="His_kinase_dom"/>
</dbReference>
<keyword evidence="5" id="KW-0597">Phosphoprotein</keyword>
<accession>A0A853DGJ4</accession>
<dbReference type="Gene3D" id="1.10.287.130">
    <property type="match status" value="1"/>
</dbReference>
<dbReference type="Proteomes" id="UP000571817">
    <property type="component" value="Unassembled WGS sequence"/>
</dbReference>
<dbReference type="Gene3D" id="3.30.565.10">
    <property type="entry name" value="Histidine kinase-like ATPase, C-terminal domain"/>
    <property type="match status" value="1"/>
</dbReference>
<dbReference type="SUPFAM" id="SSF158472">
    <property type="entry name" value="HAMP domain-like"/>
    <property type="match status" value="1"/>
</dbReference>
<dbReference type="EMBL" id="JACCFW010000001">
    <property type="protein sequence ID" value="NYJ73981.1"/>
    <property type="molecule type" value="Genomic_DNA"/>
</dbReference>
<evidence type="ECO:0000313" key="19">
    <source>
        <dbReference type="Proteomes" id="UP000571817"/>
    </source>
</evidence>
<dbReference type="Pfam" id="PF00672">
    <property type="entry name" value="HAMP"/>
    <property type="match status" value="1"/>
</dbReference>
<evidence type="ECO:0000256" key="5">
    <source>
        <dbReference type="ARBA" id="ARBA00022553"/>
    </source>
</evidence>
<dbReference type="InterPro" id="IPR003594">
    <property type="entry name" value="HATPase_dom"/>
</dbReference>
<evidence type="ECO:0000256" key="11">
    <source>
        <dbReference type="ARBA" id="ARBA00022989"/>
    </source>
</evidence>
<evidence type="ECO:0000259" key="16">
    <source>
        <dbReference type="PROSITE" id="PS50109"/>
    </source>
</evidence>
<dbReference type="AlphaFoldDB" id="A0A853DGJ4"/>
<dbReference type="FunFam" id="3.30.565.10:FF:000013">
    <property type="entry name" value="Two-component sensor histidine kinase"/>
    <property type="match status" value="1"/>
</dbReference>
<proteinExistence type="predicted"/>
<dbReference type="InterPro" id="IPR036097">
    <property type="entry name" value="HisK_dim/P_sf"/>
</dbReference>
<keyword evidence="11 15" id="KW-1133">Transmembrane helix</keyword>
<feature type="domain" description="HAMP" evidence="17">
    <location>
        <begin position="245"/>
        <end position="297"/>
    </location>
</feature>
<evidence type="ECO:0000256" key="1">
    <source>
        <dbReference type="ARBA" id="ARBA00000085"/>
    </source>
</evidence>
<dbReference type="FunFam" id="1.10.287.130:FF:000010">
    <property type="entry name" value="Two-component sensor histidine kinase"/>
    <property type="match status" value="1"/>
</dbReference>
<dbReference type="PROSITE" id="PS50109">
    <property type="entry name" value="HIS_KIN"/>
    <property type="match status" value="1"/>
</dbReference>
<keyword evidence="6 18" id="KW-0808">Transferase</keyword>
<dbReference type="PROSITE" id="PS50885">
    <property type="entry name" value="HAMP"/>
    <property type="match status" value="1"/>
</dbReference>
<dbReference type="InterPro" id="IPR003661">
    <property type="entry name" value="HisK_dim/P_dom"/>
</dbReference>